<proteinExistence type="predicted"/>
<feature type="transmembrane region" description="Helical" evidence="1">
    <location>
        <begin position="84"/>
        <end position="109"/>
    </location>
</feature>
<reference evidence="2" key="1">
    <citation type="submission" date="2020-11" db="EMBL/GenBank/DDBJ databases">
        <authorList>
            <person name="Tran Van P."/>
        </authorList>
    </citation>
    <scope>NUCLEOTIDE SEQUENCE</scope>
</reference>
<keyword evidence="3" id="KW-1185">Reference proteome</keyword>
<dbReference type="PANTHER" id="PTHR46726">
    <property type="entry name" value="TWO PORE CHANNEL 3"/>
    <property type="match status" value="1"/>
</dbReference>
<dbReference type="Proteomes" id="UP000677054">
    <property type="component" value="Unassembled WGS sequence"/>
</dbReference>
<accession>A0A7R9A158</accession>
<dbReference type="AlphaFoldDB" id="A0A7R9A158"/>
<dbReference type="EMBL" id="LR900019">
    <property type="protein sequence ID" value="CAD7243806.1"/>
    <property type="molecule type" value="Genomic_DNA"/>
</dbReference>
<keyword evidence="1" id="KW-0812">Transmembrane</keyword>
<name>A0A7R9A158_9CRUS</name>
<feature type="transmembrane region" description="Helical" evidence="1">
    <location>
        <begin position="55"/>
        <end position="72"/>
    </location>
</feature>
<protein>
    <submittedName>
        <fullName evidence="2">Uncharacterized protein</fullName>
    </submittedName>
</protein>
<gene>
    <name evidence="2" type="ORF">DSTB1V02_LOCUS3718</name>
</gene>
<organism evidence="2">
    <name type="scientific">Darwinula stevensoni</name>
    <dbReference type="NCBI Taxonomy" id="69355"/>
    <lineage>
        <taxon>Eukaryota</taxon>
        <taxon>Metazoa</taxon>
        <taxon>Ecdysozoa</taxon>
        <taxon>Arthropoda</taxon>
        <taxon>Crustacea</taxon>
        <taxon>Oligostraca</taxon>
        <taxon>Ostracoda</taxon>
        <taxon>Podocopa</taxon>
        <taxon>Podocopida</taxon>
        <taxon>Darwinulocopina</taxon>
        <taxon>Darwinuloidea</taxon>
        <taxon>Darwinulidae</taxon>
        <taxon>Darwinula</taxon>
    </lineage>
</organism>
<keyword evidence="1" id="KW-1133">Transmembrane helix</keyword>
<evidence type="ECO:0000313" key="3">
    <source>
        <dbReference type="Proteomes" id="UP000677054"/>
    </source>
</evidence>
<dbReference type="EMBL" id="CAJPEV010000502">
    <property type="protein sequence ID" value="CAG0885904.1"/>
    <property type="molecule type" value="Genomic_DNA"/>
</dbReference>
<sequence length="175" mass="20247">MKHISCDGAVMDDSHKSNWYVAAAYVEDARTGRNSHFIPEAKYVKRWEWYHHRTPRLLLNLCLGIQLGLVLFEDPSIPGLTLPYYATVPIESFCLLFILSRLIHIWSFMKSRIFFKDSKHVVLLGCIAISNVHDKGNLRGEDPPVPSRQHSKWHNPHRIMPLIGAGIHAEEERRR</sequence>
<evidence type="ECO:0000313" key="2">
    <source>
        <dbReference type="EMBL" id="CAD7243806.1"/>
    </source>
</evidence>
<keyword evidence="1" id="KW-0472">Membrane</keyword>
<dbReference type="PANTHER" id="PTHR46726:SF1">
    <property type="entry name" value="TWO-PORE CALCIUM CHANNEL 3"/>
    <property type="match status" value="1"/>
</dbReference>
<evidence type="ECO:0000256" key="1">
    <source>
        <dbReference type="SAM" id="Phobius"/>
    </source>
</evidence>